<dbReference type="InterPro" id="IPR007791">
    <property type="entry name" value="DjlA_N"/>
</dbReference>
<dbReference type="RefSeq" id="WP_131566458.1">
    <property type="nucleotide sequence ID" value="NZ_JAINFK010000003.1"/>
</dbReference>
<dbReference type="Gene3D" id="1.10.3680.10">
    <property type="entry name" value="TerB-like"/>
    <property type="match status" value="1"/>
</dbReference>
<dbReference type="OrthoDB" id="8114393at2"/>
<evidence type="ECO:0000313" key="2">
    <source>
        <dbReference type="EMBL" id="TCD15016.1"/>
    </source>
</evidence>
<keyword evidence="3" id="KW-1185">Reference proteome</keyword>
<reference evidence="2 3" key="1">
    <citation type="journal article" date="2015" name="Antonie Van Leeuwenhoek">
        <title>Oricola cellulosilytica gen. nov., sp. nov., a cellulose-degrading bacterium of the family Phyllobacteriaceae isolated from surface seashore water, and emended descriptions of Mesorhizobium loti and Phyllobacterium myrsinacearum.</title>
        <authorList>
            <person name="Hameed A."/>
            <person name="Shahina M."/>
            <person name="Lai W.A."/>
            <person name="Lin S.Y."/>
            <person name="Young L.S."/>
            <person name="Liu Y.C."/>
            <person name="Hsu Y.H."/>
            <person name="Young C.C."/>
        </authorList>
    </citation>
    <scope>NUCLEOTIDE SEQUENCE [LARGE SCALE GENOMIC DNA]</scope>
    <source>
        <strain evidence="2 3">KCTC 52183</strain>
    </source>
</reference>
<protein>
    <recommendedName>
        <fullName evidence="1">Co-chaperone DjlA N-terminal domain-containing protein</fullName>
    </recommendedName>
</protein>
<organism evidence="2 3">
    <name type="scientific">Oricola cellulosilytica</name>
    <dbReference type="NCBI Taxonomy" id="1429082"/>
    <lineage>
        <taxon>Bacteria</taxon>
        <taxon>Pseudomonadati</taxon>
        <taxon>Pseudomonadota</taxon>
        <taxon>Alphaproteobacteria</taxon>
        <taxon>Hyphomicrobiales</taxon>
        <taxon>Ahrensiaceae</taxon>
        <taxon>Oricola</taxon>
    </lineage>
</organism>
<comment type="caution">
    <text evidence="2">The sequence shown here is derived from an EMBL/GenBank/DDBJ whole genome shotgun (WGS) entry which is preliminary data.</text>
</comment>
<dbReference type="InterPro" id="IPR029024">
    <property type="entry name" value="TerB-like"/>
</dbReference>
<evidence type="ECO:0000259" key="1">
    <source>
        <dbReference type="Pfam" id="PF05099"/>
    </source>
</evidence>
<name>A0A4R0PCK7_9HYPH</name>
<dbReference type="Proteomes" id="UP000291301">
    <property type="component" value="Unassembled WGS sequence"/>
</dbReference>
<dbReference type="SUPFAM" id="SSF158682">
    <property type="entry name" value="TerB-like"/>
    <property type="match status" value="1"/>
</dbReference>
<evidence type="ECO:0000313" key="3">
    <source>
        <dbReference type="Proteomes" id="UP000291301"/>
    </source>
</evidence>
<dbReference type="EMBL" id="SJST01000002">
    <property type="protein sequence ID" value="TCD15016.1"/>
    <property type="molecule type" value="Genomic_DNA"/>
</dbReference>
<dbReference type="Pfam" id="PF05099">
    <property type="entry name" value="TerB"/>
    <property type="match status" value="1"/>
</dbReference>
<dbReference type="AlphaFoldDB" id="A0A4R0PCK7"/>
<gene>
    <name evidence="2" type="ORF">E0D97_05565</name>
</gene>
<sequence length="140" mass="16066">MIGWLEALKNRLEQERVVRLVANDAALTAELLLLFRVILADGEVEERELEAFRRVCRESFGIEPDAMDGVYRYLQDFAYETSASQATSVFADLPIERRQTLLDHMIEIAGADRDIDPREEKFVKRVADMLDFEIKSNEAG</sequence>
<accession>A0A4R0PCK7</accession>
<proteinExistence type="predicted"/>
<feature type="domain" description="Co-chaperone DjlA N-terminal" evidence="1">
    <location>
        <begin position="31"/>
        <end position="133"/>
    </location>
</feature>